<dbReference type="Proteomes" id="UP000001730">
    <property type="component" value="Chromosome 1"/>
</dbReference>
<name>B6ENY0_ALISL</name>
<keyword evidence="2" id="KW-1185">Reference proteome</keyword>
<accession>B6ENY0</accession>
<dbReference type="RefSeq" id="WP_012548936.1">
    <property type="nucleotide sequence ID" value="NC_011312.1"/>
</dbReference>
<dbReference type="KEGG" id="vsa:VSAL_I0027"/>
<protein>
    <recommendedName>
        <fullName evidence="3">DUF2971 domain-containing protein</fullName>
    </recommendedName>
</protein>
<gene>
    <name evidence="1" type="ordered locus">VSAL_I0027</name>
</gene>
<evidence type="ECO:0008006" key="3">
    <source>
        <dbReference type="Google" id="ProtNLM"/>
    </source>
</evidence>
<sequence>MLLWHYTSVEVLSSILGQAKPTLRATHINYLNDSVELKHGLDAIKNILIKTHDPSVNDIVEDINELLDDNYDPHIFSFSLSEAKDSLYQWLAYCPSNGGVSLGFEFSDTMVMEDVICVKNAFELPLPNYPSSQIPQYRKCNYFLSEIDIKTDWYRPQNGKTTKANLLTNAMFLKHSAFHFEQEHRLFFHPMPNSQFYVPAKFQGSKPYVDFHFDPKILKYVCVSPRGNKDIGVKIVKKILSTYGFNHVEVIVSSIPFRE</sequence>
<reference evidence="1 2" key="1">
    <citation type="journal article" date="2008" name="BMC Genomics">
        <title>The genome sequence of the fish pathogen Aliivibrio salmonicida strain LFI1238 shows extensive evidence of gene decay.</title>
        <authorList>
            <person name="Hjerde E."/>
            <person name="Lorentzen M.S."/>
            <person name="Holden M.T."/>
            <person name="Seeger K."/>
            <person name="Paulsen S."/>
            <person name="Bason N."/>
            <person name="Churcher C."/>
            <person name="Harris D."/>
            <person name="Norbertczak H."/>
            <person name="Quail M.A."/>
            <person name="Sanders S."/>
            <person name="Thurston S."/>
            <person name="Parkhill J."/>
            <person name="Willassen N.P."/>
            <person name="Thomson N.R."/>
        </authorList>
    </citation>
    <scope>NUCLEOTIDE SEQUENCE [LARGE SCALE GENOMIC DNA]</scope>
    <source>
        <strain evidence="1 2">LFI1238</strain>
    </source>
</reference>
<dbReference type="AlphaFoldDB" id="B6ENY0"/>
<dbReference type="EMBL" id="FM178379">
    <property type="protein sequence ID" value="CAQ77712.1"/>
    <property type="molecule type" value="Genomic_DNA"/>
</dbReference>
<dbReference type="HOGENOM" id="CLU_902597_0_0_6"/>
<dbReference type="Pfam" id="PF11185">
    <property type="entry name" value="DUF2971"/>
    <property type="match status" value="1"/>
</dbReference>
<organism evidence="1 2">
    <name type="scientific">Aliivibrio salmonicida (strain LFI1238)</name>
    <name type="common">Vibrio salmonicida (strain LFI1238)</name>
    <dbReference type="NCBI Taxonomy" id="316275"/>
    <lineage>
        <taxon>Bacteria</taxon>
        <taxon>Pseudomonadati</taxon>
        <taxon>Pseudomonadota</taxon>
        <taxon>Gammaproteobacteria</taxon>
        <taxon>Vibrionales</taxon>
        <taxon>Vibrionaceae</taxon>
        <taxon>Aliivibrio</taxon>
    </lineage>
</organism>
<evidence type="ECO:0000313" key="1">
    <source>
        <dbReference type="EMBL" id="CAQ77712.1"/>
    </source>
</evidence>
<dbReference type="InterPro" id="IPR021352">
    <property type="entry name" value="DUF2971"/>
</dbReference>
<proteinExistence type="predicted"/>
<evidence type="ECO:0000313" key="2">
    <source>
        <dbReference type="Proteomes" id="UP000001730"/>
    </source>
</evidence>